<evidence type="ECO:0000313" key="3">
    <source>
        <dbReference type="EMBL" id="MDA3969035.1"/>
    </source>
</evidence>
<keyword evidence="4" id="KW-1185">Reference proteome</keyword>
<name>A0ABT4VEA1_9HELI</name>
<sequence length="240" mass="27251">MAQKVIKALQAEFEISYELTNINNKSNTIIFLHGWGSNKDIMKQAFKNTLNDYCHLYVDMPGFGKSNLPISLHTIQYATIIQELLNSLEITPNMIIGHSFGGKVATLLNPKILVLLSSAGIKTQKSIKVRSKIAVTKILNKIAPNLAKIFKNSLRSKDVYNADENLYQTFKNVVDEDFSDIFENFTNKTFIFWGRDDLITPLTSGKIIHSKIKDSKFIELDGDHFFFLQQANKIQKVLDC</sequence>
<dbReference type="Gene3D" id="3.40.50.1820">
    <property type="entry name" value="alpha/beta hydrolase"/>
    <property type="match status" value="1"/>
</dbReference>
<evidence type="ECO:0000259" key="2">
    <source>
        <dbReference type="Pfam" id="PF00561"/>
    </source>
</evidence>
<protein>
    <submittedName>
        <fullName evidence="3">Alpha/beta hydrolase</fullName>
    </submittedName>
</protein>
<evidence type="ECO:0000256" key="1">
    <source>
        <dbReference type="ARBA" id="ARBA00022801"/>
    </source>
</evidence>
<gene>
    <name evidence="3" type="ORF">PF021_05020</name>
</gene>
<evidence type="ECO:0000313" key="4">
    <source>
        <dbReference type="Proteomes" id="UP001210261"/>
    </source>
</evidence>
<accession>A0ABT4VEA1</accession>
<dbReference type="EMBL" id="JAQHXR010000002">
    <property type="protein sequence ID" value="MDA3969035.1"/>
    <property type="molecule type" value="Genomic_DNA"/>
</dbReference>
<organism evidence="3 4">
    <name type="scientific">Helicobacter ibis</name>
    <dbReference type="NCBI Taxonomy" id="2962633"/>
    <lineage>
        <taxon>Bacteria</taxon>
        <taxon>Pseudomonadati</taxon>
        <taxon>Campylobacterota</taxon>
        <taxon>Epsilonproteobacteria</taxon>
        <taxon>Campylobacterales</taxon>
        <taxon>Helicobacteraceae</taxon>
        <taxon>Helicobacter</taxon>
    </lineage>
</organism>
<dbReference type="InterPro" id="IPR000073">
    <property type="entry name" value="AB_hydrolase_1"/>
</dbReference>
<dbReference type="PANTHER" id="PTHR43798">
    <property type="entry name" value="MONOACYLGLYCEROL LIPASE"/>
    <property type="match status" value="1"/>
</dbReference>
<dbReference type="InterPro" id="IPR050266">
    <property type="entry name" value="AB_hydrolase_sf"/>
</dbReference>
<comment type="caution">
    <text evidence="3">The sequence shown here is derived from an EMBL/GenBank/DDBJ whole genome shotgun (WGS) entry which is preliminary data.</text>
</comment>
<feature type="domain" description="AB hydrolase-1" evidence="2">
    <location>
        <begin position="28"/>
        <end position="108"/>
    </location>
</feature>
<reference evidence="3 4" key="1">
    <citation type="submission" date="2023-01" db="EMBL/GenBank/DDBJ databases">
        <title>Description of Helicobacter ibis sp. nov. isolated from faecal droppings of black-faced ibis (Theristicus melanopis).</title>
        <authorList>
            <person name="Lopez-Cantillo M."/>
            <person name="Vidal-Veuthey B."/>
            <person name="Mella A."/>
            <person name="De La Haba R."/>
            <person name="Collado L."/>
        </authorList>
    </citation>
    <scope>NUCLEOTIDE SEQUENCE [LARGE SCALE GENOMIC DNA]</scope>
    <source>
        <strain evidence="3 4">A82</strain>
    </source>
</reference>
<dbReference type="PANTHER" id="PTHR43798:SF31">
    <property type="entry name" value="AB HYDROLASE SUPERFAMILY PROTEIN YCLE"/>
    <property type="match status" value="1"/>
</dbReference>
<dbReference type="GO" id="GO:0016787">
    <property type="term" value="F:hydrolase activity"/>
    <property type="evidence" value="ECO:0007669"/>
    <property type="project" value="UniProtKB-KW"/>
</dbReference>
<dbReference type="Pfam" id="PF00561">
    <property type="entry name" value="Abhydrolase_1"/>
    <property type="match status" value="1"/>
</dbReference>
<keyword evidence="1 3" id="KW-0378">Hydrolase</keyword>
<dbReference type="RefSeq" id="WP_271021328.1">
    <property type="nucleotide sequence ID" value="NZ_JAQHXR010000002.1"/>
</dbReference>
<proteinExistence type="predicted"/>
<dbReference type="SUPFAM" id="SSF53474">
    <property type="entry name" value="alpha/beta-Hydrolases"/>
    <property type="match status" value="1"/>
</dbReference>
<dbReference type="InterPro" id="IPR029058">
    <property type="entry name" value="AB_hydrolase_fold"/>
</dbReference>
<dbReference type="Proteomes" id="UP001210261">
    <property type="component" value="Unassembled WGS sequence"/>
</dbReference>